<dbReference type="GO" id="GO:0005737">
    <property type="term" value="C:cytoplasm"/>
    <property type="evidence" value="ECO:0007669"/>
    <property type="project" value="TreeGrafter"/>
</dbReference>
<evidence type="ECO:0000256" key="1">
    <source>
        <dbReference type="ARBA" id="ARBA00007659"/>
    </source>
</evidence>
<dbReference type="InterPro" id="IPR053950">
    <property type="entry name" value="CAP_N"/>
</dbReference>
<organism evidence="4 5">
    <name type="scientific">Pinctada imbricata</name>
    <name type="common">Atlantic pearl-oyster</name>
    <name type="synonym">Pinctada martensii</name>
    <dbReference type="NCBI Taxonomy" id="66713"/>
    <lineage>
        <taxon>Eukaryota</taxon>
        <taxon>Metazoa</taxon>
        <taxon>Spiralia</taxon>
        <taxon>Lophotrochozoa</taxon>
        <taxon>Mollusca</taxon>
        <taxon>Bivalvia</taxon>
        <taxon>Autobranchia</taxon>
        <taxon>Pteriomorphia</taxon>
        <taxon>Pterioida</taxon>
        <taxon>Pterioidea</taxon>
        <taxon>Pteriidae</taxon>
        <taxon>Pinctada</taxon>
    </lineage>
</organism>
<feature type="compositionally biased region" description="Basic and acidic residues" evidence="2">
    <location>
        <begin position="18"/>
        <end position="46"/>
    </location>
</feature>
<gene>
    <name evidence="4" type="ORF">FSP39_019897</name>
</gene>
<dbReference type="Gene3D" id="1.25.40.330">
    <property type="entry name" value="Adenylate cyclase-associated CAP, N-terminal domain"/>
    <property type="match status" value="1"/>
</dbReference>
<reference evidence="4" key="1">
    <citation type="submission" date="2019-08" db="EMBL/GenBank/DDBJ databases">
        <title>The improved chromosome-level genome for the pearl oyster Pinctada fucata martensii using PacBio sequencing and Hi-C.</title>
        <authorList>
            <person name="Zheng Z."/>
        </authorList>
    </citation>
    <scope>NUCLEOTIDE SEQUENCE</scope>
    <source>
        <strain evidence="4">ZZ-2019</strain>
        <tissue evidence="4">Adductor muscle</tissue>
    </source>
</reference>
<feature type="domain" description="CAP N-terminal" evidence="3">
    <location>
        <begin position="188"/>
        <end position="321"/>
    </location>
</feature>
<dbReference type="AlphaFoldDB" id="A0AA89BMP7"/>
<dbReference type="Proteomes" id="UP001186944">
    <property type="component" value="Unassembled WGS sequence"/>
</dbReference>
<comment type="similarity">
    <text evidence="1">Belongs to the CAP family.</text>
</comment>
<dbReference type="InterPro" id="IPR001837">
    <property type="entry name" value="Adenylate_cyclase-assoc_CAP"/>
</dbReference>
<evidence type="ECO:0000313" key="5">
    <source>
        <dbReference type="Proteomes" id="UP001186944"/>
    </source>
</evidence>
<name>A0AA89BMP7_PINIB</name>
<dbReference type="GO" id="GO:0008179">
    <property type="term" value="F:adenylate cyclase binding"/>
    <property type="evidence" value="ECO:0007669"/>
    <property type="project" value="TreeGrafter"/>
</dbReference>
<dbReference type="InterPro" id="IPR013992">
    <property type="entry name" value="Adenylate_cyclase-assoc_CAP_N"/>
</dbReference>
<sequence>MFCCCPDEVDSDDNNTFQDKKSHENPTDNGKLREDNIKEVPREIKEVNNPQTEEIQEGSSSLDSLRPIEGKLDTPCPKKDSIELINQEVLIEEEIMSSEALSSAVNRLEAVASRLEALAGRPGGPSRSSSVAEDALSPSVIAYDGEINEPLGKFMDLSNQIGGDVKTMASIKIKKINNIRVPHLKLDEAGMVQKTFSSARDILIIASKSKKPDDDLLGKLLKPLSEAINETQQYREKNRPSPQFNHLSAVSEAIPAMGWVSVAPTPGPYVKEMQDAGMFYTNRILKEFKEKDQKHVDWVKAWMSIFRILQAYIKQHHTTGLTWNPQNSTRTSIVLVMKSCVILALLYRIGRRSLLQHPIDAIALAQPREKRKDFILDSYL</sequence>
<comment type="caution">
    <text evidence="4">The sequence shown here is derived from an EMBL/GenBank/DDBJ whole genome shotgun (WGS) entry which is preliminary data.</text>
</comment>
<dbReference type="SUPFAM" id="SSF101278">
    <property type="entry name" value="N-terminal domain of adenylylcyclase associated protein, CAP"/>
    <property type="match status" value="1"/>
</dbReference>
<dbReference type="Pfam" id="PF01213">
    <property type="entry name" value="CAP_N-CM"/>
    <property type="match status" value="1"/>
</dbReference>
<evidence type="ECO:0000259" key="3">
    <source>
        <dbReference type="Pfam" id="PF21938"/>
    </source>
</evidence>
<feature type="region of interest" description="Disordered" evidence="2">
    <location>
        <begin position="1"/>
        <end position="73"/>
    </location>
</feature>
<keyword evidence="5" id="KW-1185">Reference proteome</keyword>
<feature type="compositionally biased region" description="Polar residues" evidence="2">
    <location>
        <begin position="48"/>
        <end position="63"/>
    </location>
</feature>
<dbReference type="FunFam" id="1.25.40.330:FF:000001">
    <property type="entry name" value="Adenylyl cyclase-associated protein"/>
    <property type="match status" value="1"/>
</dbReference>
<dbReference type="PANTHER" id="PTHR10652:SF0">
    <property type="entry name" value="ADENYLYL CYCLASE-ASSOCIATED PROTEIN"/>
    <property type="match status" value="1"/>
</dbReference>
<dbReference type="GO" id="GO:0003779">
    <property type="term" value="F:actin binding"/>
    <property type="evidence" value="ECO:0007669"/>
    <property type="project" value="InterPro"/>
</dbReference>
<dbReference type="GO" id="GO:0000902">
    <property type="term" value="P:cell morphogenesis"/>
    <property type="evidence" value="ECO:0007669"/>
    <property type="project" value="TreeGrafter"/>
</dbReference>
<evidence type="ECO:0000313" key="4">
    <source>
        <dbReference type="EMBL" id="KAK3088497.1"/>
    </source>
</evidence>
<evidence type="ECO:0000256" key="2">
    <source>
        <dbReference type="SAM" id="MobiDB-lite"/>
    </source>
</evidence>
<dbReference type="GO" id="GO:0019933">
    <property type="term" value="P:cAMP-mediated signaling"/>
    <property type="evidence" value="ECO:0007669"/>
    <property type="project" value="TreeGrafter"/>
</dbReference>
<dbReference type="InterPro" id="IPR036222">
    <property type="entry name" value="CAP_N_sf"/>
</dbReference>
<protein>
    <recommendedName>
        <fullName evidence="3">CAP N-terminal domain-containing protein</fullName>
    </recommendedName>
</protein>
<dbReference type="Pfam" id="PF21938">
    <property type="entry name" value="CAP_N"/>
    <property type="match status" value="1"/>
</dbReference>
<proteinExistence type="inferred from homology"/>
<dbReference type="GO" id="GO:0007015">
    <property type="term" value="P:actin filament organization"/>
    <property type="evidence" value="ECO:0007669"/>
    <property type="project" value="TreeGrafter"/>
</dbReference>
<accession>A0AA89BMP7</accession>
<dbReference type="EMBL" id="VSWD01000011">
    <property type="protein sequence ID" value="KAK3088497.1"/>
    <property type="molecule type" value="Genomic_DNA"/>
</dbReference>
<dbReference type="PANTHER" id="PTHR10652">
    <property type="entry name" value="ADENYLYL CYCLASE-ASSOCIATED PROTEIN"/>
    <property type="match status" value="1"/>
</dbReference>